<dbReference type="SUPFAM" id="SSF46785">
    <property type="entry name" value="Winged helix' DNA-binding domain"/>
    <property type="match status" value="1"/>
</dbReference>
<evidence type="ECO:0000256" key="4">
    <source>
        <dbReference type="ARBA" id="ARBA00023015"/>
    </source>
</evidence>
<feature type="binding site" evidence="7">
    <location>
        <position position="166"/>
    </location>
    <ligand>
        <name>Zn(2+)</name>
        <dbReference type="ChEBI" id="CHEBI:29105"/>
    </ligand>
</feature>
<dbReference type="Pfam" id="PF01475">
    <property type="entry name" value="FUR"/>
    <property type="match status" value="1"/>
</dbReference>
<keyword evidence="5" id="KW-0238">DNA-binding</keyword>
<keyword evidence="2" id="KW-0678">Repressor</keyword>
<proteinExistence type="inferred from homology"/>
<name>A0A931FPS1_9HYPH</name>
<dbReference type="PANTHER" id="PTHR33202:SF6">
    <property type="entry name" value="ZINC UPTAKE REGULATION PROTEIN"/>
    <property type="match status" value="1"/>
</dbReference>
<evidence type="ECO:0000313" key="9">
    <source>
        <dbReference type="Proteomes" id="UP000599312"/>
    </source>
</evidence>
<dbReference type="InterPro" id="IPR043135">
    <property type="entry name" value="Fur_C"/>
</dbReference>
<dbReference type="Proteomes" id="UP000599312">
    <property type="component" value="Unassembled WGS sequence"/>
</dbReference>
<feature type="binding site" evidence="7">
    <location>
        <position position="123"/>
    </location>
    <ligand>
        <name>Zn(2+)</name>
        <dbReference type="ChEBI" id="CHEBI:29105"/>
    </ligand>
</feature>
<evidence type="ECO:0000256" key="3">
    <source>
        <dbReference type="ARBA" id="ARBA00022833"/>
    </source>
</evidence>
<evidence type="ECO:0000256" key="1">
    <source>
        <dbReference type="ARBA" id="ARBA00007957"/>
    </source>
</evidence>
<evidence type="ECO:0000313" key="8">
    <source>
        <dbReference type="EMBL" id="MBF9232718.1"/>
    </source>
</evidence>
<protein>
    <submittedName>
        <fullName evidence="8">Transcriptional repressor</fullName>
    </submittedName>
</protein>
<gene>
    <name evidence="8" type="ORF">I2H38_04920</name>
</gene>
<dbReference type="GO" id="GO:0000976">
    <property type="term" value="F:transcription cis-regulatory region binding"/>
    <property type="evidence" value="ECO:0007669"/>
    <property type="project" value="TreeGrafter"/>
</dbReference>
<keyword evidence="9" id="KW-1185">Reference proteome</keyword>
<organism evidence="8 9">
    <name type="scientific">Microvirga alba</name>
    <dbReference type="NCBI Taxonomy" id="2791025"/>
    <lineage>
        <taxon>Bacteria</taxon>
        <taxon>Pseudomonadati</taxon>
        <taxon>Pseudomonadota</taxon>
        <taxon>Alphaproteobacteria</taxon>
        <taxon>Hyphomicrobiales</taxon>
        <taxon>Methylobacteriaceae</taxon>
        <taxon>Microvirga</taxon>
    </lineage>
</organism>
<dbReference type="AlphaFoldDB" id="A0A931FPS1"/>
<reference evidence="8" key="1">
    <citation type="submission" date="2020-11" db="EMBL/GenBank/DDBJ databases">
        <authorList>
            <person name="Kim M.K."/>
        </authorList>
    </citation>
    <scope>NUCLEOTIDE SEQUENCE</scope>
    <source>
        <strain evidence="8">BT350</strain>
    </source>
</reference>
<comment type="caution">
    <text evidence="8">The sequence shown here is derived from an EMBL/GenBank/DDBJ whole genome shotgun (WGS) entry which is preliminary data.</text>
</comment>
<dbReference type="GO" id="GO:0008270">
    <property type="term" value="F:zinc ion binding"/>
    <property type="evidence" value="ECO:0007669"/>
    <property type="project" value="TreeGrafter"/>
</dbReference>
<dbReference type="GO" id="GO:0003700">
    <property type="term" value="F:DNA-binding transcription factor activity"/>
    <property type="evidence" value="ECO:0007669"/>
    <property type="project" value="InterPro"/>
</dbReference>
<comment type="similarity">
    <text evidence="1">Belongs to the Fur family.</text>
</comment>
<feature type="binding site" evidence="7">
    <location>
        <position position="126"/>
    </location>
    <ligand>
        <name>Zn(2+)</name>
        <dbReference type="ChEBI" id="CHEBI:29105"/>
    </ligand>
</feature>
<keyword evidence="7" id="KW-0479">Metal-binding</keyword>
<feature type="binding site" evidence="7">
    <location>
        <position position="163"/>
    </location>
    <ligand>
        <name>Zn(2+)</name>
        <dbReference type="ChEBI" id="CHEBI:29105"/>
    </ligand>
</feature>
<dbReference type="GO" id="GO:0005829">
    <property type="term" value="C:cytosol"/>
    <property type="evidence" value="ECO:0007669"/>
    <property type="project" value="TreeGrafter"/>
</dbReference>
<dbReference type="Gene3D" id="1.10.10.10">
    <property type="entry name" value="Winged helix-like DNA-binding domain superfamily/Winged helix DNA-binding domain"/>
    <property type="match status" value="1"/>
</dbReference>
<dbReference type="GO" id="GO:1900376">
    <property type="term" value="P:regulation of secondary metabolite biosynthetic process"/>
    <property type="evidence" value="ECO:0007669"/>
    <property type="project" value="TreeGrafter"/>
</dbReference>
<evidence type="ECO:0000256" key="2">
    <source>
        <dbReference type="ARBA" id="ARBA00022491"/>
    </source>
</evidence>
<sequence length="166" mass="18268">MARLAAYKQHHEQSEGACAHAIGQSEKAERALAQSEAICRAHGVRLTPIRRKVLETLYATRRPLGAYDLAEALAPDGRRLAPVTIYRALEFLIEQGLAHRLASQNAYIATFHDDHETTAFLICEECGDVNEINPDALSSTLAGLVQAEAFRPHARFLEITGKCSQC</sequence>
<dbReference type="InterPro" id="IPR036390">
    <property type="entry name" value="WH_DNA-bd_sf"/>
</dbReference>
<keyword evidence="6" id="KW-0804">Transcription</keyword>
<keyword evidence="3 7" id="KW-0862">Zinc</keyword>
<evidence type="ECO:0000256" key="6">
    <source>
        <dbReference type="ARBA" id="ARBA00023163"/>
    </source>
</evidence>
<dbReference type="RefSeq" id="WP_196270720.1">
    <property type="nucleotide sequence ID" value="NZ_JADQDO010000002.1"/>
</dbReference>
<keyword evidence="4" id="KW-0805">Transcription regulation</keyword>
<dbReference type="PANTHER" id="PTHR33202">
    <property type="entry name" value="ZINC UPTAKE REGULATION PROTEIN"/>
    <property type="match status" value="1"/>
</dbReference>
<evidence type="ECO:0000256" key="5">
    <source>
        <dbReference type="ARBA" id="ARBA00023125"/>
    </source>
</evidence>
<comment type="cofactor">
    <cofactor evidence="7">
        <name>Zn(2+)</name>
        <dbReference type="ChEBI" id="CHEBI:29105"/>
    </cofactor>
    <text evidence="7">Binds 1 zinc ion per subunit.</text>
</comment>
<dbReference type="InterPro" id="IPR036388">
    <property type="entry name" value="WH-like_DNA-bd_sf"/>
</dbReference>
<evidence type="ECO:0000256" key="7">
    <source>
        <dbReference type="PIRSR" id="PIRSR602481-1"/>
    </source>
</evidence>
<accession>A0A931FPS1</accession>
<dbReference type="GO" id="GO:0045892">
    <property type="term" value="P:negative regulation of DNA-templated transcription"/>
    <property type="evidence" value="ECO:0007669"/>
    <property type="project" value="TreeGrafter"/>
</dbReference>
<dbReference type="EMBL" id="JADQDO010000002">
    <property type="protein sequence ID" value="MBF9232718.1"/>
    <property type="molecule type" value="Genomic_DNA"/>
</dbReference>
<dbReference type="InterPro" id="IPR002481">
    <property type="entry name" value="FUR"/>
</dbReference>
<dbReference type="Gene3D" id="3.30.1490.190">
    <property type="match status" value="1"/>
</dbReference>